<dbReference type="SUPFAM" id="SSF81301">
    <property type="entry name" value="Nucleotidyltransferase"/>
    <property type="match status" value="1"/>
</dbReference>
<dbReference type="AlphaFoldDB" id="A0A1I1AVR0"/>
<organism evidence="1 2">
    <name type="scientific">Cellulomonas marina</name>
    <dbReference type="NCBI Taxonomy" id="988821"/>
    <lineage>
        <taxon>Bacteria</taxon>
        <taxon>Bacillati</taxon>
        <taxon>Actinomycetota</taxon>
        <taxon>Actinomycetes</taxon>
        <taxon>Micrococcales</taxon>
        <taxon>Cellulomonadaceae</taxon>
        <taxon>Cellulomonas</taxon>
    </lineage>
</organism>
<dbReference type="STRING" id="988821.SAMN05421867_12163"/>
<dbReference type="Gene3D" id="3.30.460.10">
    <property type="entry name" value="Beta Polymerase, domain 2"/>
    <property type="match status" value="1"/>
</dbReference>
<evidence type="ECO:0008006" key="3">
    <source>
        <dbReference type="Google" id="ProtNLM"/>
    </source>
</evidence>
<evidence type="ECO:0000313" key="2">
    <source>
        <dbReference type="Proteomes" id="UP000199012"/>
    </source>
</evidence>
<dbReference type="EMBL" id="FOKA01000021">
    <property type="protein sequence ID" value="SFB40518.1"/>
    <property type="molecule type" value="Genomic_DNA"/>
</dbReference>
<dbReference type="Proteomes" id="UP000199012">
    <property type="component" value="Unassembled WGS sequence"/>
</dbReference>
<dbReference type="RefSeq" id="WP_090034969.1">
    <property type="nucleotide sequence ID" value="NZ_BONM01000014.1"/>
</dbReference>
<proteinExistence type="predicted"/>
<sequence>MCQSCAEGGRRCRDRRQLEGLTVDELRPGQSEDRPDVVWPNEPAPSTLWDKYPTAVAGEAVATILEACAEESGITSDHLQVVPPGARMHALEFRVKSPSSLARKILSRLRRDRVVVGEGTARDVAGRLTDVVRYTAVCVDHEDLPATARSMVTALGTRSYTVVEAEHSYVDGNPYKGLHLLVASPGGRVFELQIHSELSQSVKDTLHVDYEIERDMDLAWEERAAARERMEKLSASVPTPAGLDELTTLGDVPVRARTYPNAYATS</sequence>
<accession>A0A1I1AVR0</accession>
<reference evidence="1 2" key="1">
    <citation type="submission" date="2016-10" db="EMBL/GenBank/DDBJ databases">
        <authorList>
            <person name="de Groot N.N."/>
        </authorList>
    </citation>
    <scope>NUCLEOTIDE SEQUENCE [LARGE SCALE GENOMIC DNA]</scope>
    <source>
        <strain evidence="1 2">CGMCC 4.6945</strain>
    </source>
</reference>
<dbReference type="GO" id="GO:0015969">
    <property type="term" value="P:guanosine tetraphosphate metabolic process"/>
    <property type="evidence" value="ECO:0007669"/>
    <property type="project" value="InterPro"/>
</dbReference>
<evidence type="ECO:0000313" key="1">
    <source>
        <dbReference type="EMBL" id="SFB40518.1"/>
    </source>
</evidence>
<dbReference type="OrthoDB" id="4484802at2"/>
<keyword evidence="2" id="KW-1185">Reference proteome</keyword>
<dbReference type="CDD" id="cd05399">
    <property type="entry name" value="NT_Rel-Spo_like"/>
    <property type="match status" value="1"/>
</dbReference>
<gene>
    <name evidence="1" type="ORF">SAMN05421867_12163</name>
</gene>
<name>A0A1I1AVR0_9CELL</name>
<protein>
    <recommendedName>
        <fullName evidence="3">RelA/SpoT domain-containing protein</fullName>
    </recommendedName>
</protein>
<dbReference type="InterPro" id="IPR043519">
    <property type="entry name" value="NT_sf"/>
</dbReference>
<dbReference type="InterPro" id="IPR007685">
    <property type="entry name" value="RelA_SpoT"/>
</dbReference>